<keyword evidence="3 5" id="KW-1133">Transmembrane helix</keyword>
<dbReference type="AlphaFoldDB" id="A0A256IQM2"/>
<dbReference type="CDD" id="cd06530">
    <property type="entry name" value="S26_SPase_I"/>
    <property type="match status" value="1"/>
</dbReference>
<evidence type="ECO:0000256" key="1">
    <source>
        <dbReference type="ARBA" id="ARBA00004370"/>
    </source>
</evidence>
<dbReference type="GO" id="GO:0004252">
    <property type="term" value="F:serine-type endopeptidase activity"/>
    <property type="evidence" value="ECO:0007669"/>
    <property type="project" value="InterPro"/>
</dbReference>
<dbReference type="Proteomes" id="UP000216308">
    <property type="component" value="Unassembled WGS sequence"/>
</dbReference>
<keyword evidence="2 5" id="KW-0812">Transmembrane</keyword>
<dbReference type="GO" id="GO:0016020">
    <property type="term" value="C:membrane"/>
    <property type="evidence" value="ECO:0007669"/>
    <property type="project" value="UniProtKB-SubCell"/>
</dbReference>
<comment type="caution">
    <text evidence="7">The sequence shown here is derived from an EMBL/GenBank/DDBJ whole genome shotgun (WGS) entry which is preliminary data.</text>
</comment>
<protein>
    <submittedName>
        <fullName evidence="7">S26 family signal peptidase</fullName>
    </submittedName>
</protein>
<accession>A0A256IQM2</accession>
<dbReference type="RefSeq" id="WP_245810641.1">
    <property type="nucleotide sequence ID" value="NZ_NHPJ01000018.1"/>
</dbReference>
<evidence type="ECO:0000313" key="7">
    <source>
        <dbReference type="EMBL" id="OYR58815.1"/>
    </source>
</evidence>
<dbReference type="InterPro" id="IPR036286">
    <property type="entry name" value="LexA/Signal_pep-like_sf"/>
</dbReference>
<dbReference type="PANTHER" id="PTHR10806:SF6">
    <property type="entry name" value="SIGNAL PEPTIDASE COMPLEX CATALYTIC SUBUNIT SEC11"/>
    <property type="match status" value="1"/>
</dbReference>
<evidence type="ECO:0000256" key="2">
    <source>
        <dbReference type="ARBA" id="ARBA00022692"/>
    </source>
</evidence>
<gene>
    <name evidence="7" type="ORF">DJ70_01995</name>
</gene>
<dbReference type="InterPro" id="IPR001733">
    <property type="entry name" value="Peptidase_S26B"/>
</dbReference>
<proteinExistence type="predicted"/>
<comment type="subcellular location">
    <subcellularLocation>
        <location evidence="1">Membrane</location>
    </subcellularLocation>
</comment>
<evidence type="ECO:0000256" key="5">
    <source>
        <dbReference type="SAM" id="Phobius"/>
    </source>
</evidence>
<dbReference type="GO" id="GO:0006465">
    <property type="term" value="P:signal peptide processing"/>
    <property type="evidence" value="ECO:0007669"/>
    <property type="project" value="InterPro"/>
</dbReference>
<dbReference type="SUPFAM" id="SSF51306">
    <property type="entry name" value="LexA/Signal peptidase"/>
    <property type="match status" value="1"/>
</dbReference>
<dbReference type="PANTHER" id="PTHR10806">
    <property type="entry name" value="SIGNAL PEPTIDASE COMPLEX CATALYTIC SUBUNIT SEC11"/>
    <property type="match status" value="1"/>
</dbReference>
<feature type="domain" description="Peptidase S26" evidence="6">
    <location>
        <begin position="14"/>
        <end position="98"/>
    </location>
</feature>
<organism evidence="7 8">
    <name type="scientific">Halorubrum halodurans</name>
    <dbReference type="NCBI Taxonomy" id="1383851"/>
    <lineage>
        <taxon>Archaea</taxon>
        <taxon>Methanobacteriati</taxon>
        <taxon>Methanobacteriota</taxon>
        <taxon>Stenosarchaea group</taxon>
        <taxon>Halobacteria</taxon>
        <taxon>Halobacteriales</taxon>
        <taxon>Haloferacaceae</taxon>
        <taxon>Halorubrum</taxon>
    </lineage>
</organism>
<dbReference type="Pfam" id="PF10502">
    <property type="entry name" value="Peptidase_S26"/>
    <property type="match status" value="1"/>
</dbReference>
<reference evidence="7 8" key="1">
    <citation type="journal article" date="2014" name="Front. Microbiol.">
        <title>Population and genomic analysis of the genus Halorubrum.</title>
        <authorList>
            <person name="Fullmer M.S."/>
            <person name="Soucy S.M."/>
            <person name="Swithers K.S."/>
            <person name="Makkay A.M."/>
            <person name="Wheeler R."/>
            <person name="Ventosa A."/>
            <person name="Gogarten J.P."/>
            <person name="Papke R.T."/>
        </authorList>
    </citation>
    <scope>NUCLEOTIDE SEQUENCE [LARGE SCALE GENOMIC DNA]</scope>
    <source>
        <strain evidence="7 8">Cb34</strain>
    </source>
</reference>
<sequence>MIRRPSERFGPAVAVLVVALLLVTVVGTWPPLVAVQSGSMEPAVERGDLVVVTAVDRFPWDDPVGSDAANPPTRLDRPGDVVVFTSPADPRRPILHRVAFRVTAGEDWTDRADPALLDGADCAEIATCPAPYDGYVTYGDANGEYDQSAGIAPVVHERLVHAKALFSVPYLGYFQLAVDAAVARFGVVPAGVGILAAVSLVSGTGAFLVGRARDGRRTRTESDDGRRPPR</sequence>
<feature type="transmembrane region" description="Helical" evidence="5">
    <location>
        <begin position="185"/>
        <end position="209"/>
    </location>
</feature>
<keyword evidence="4 5" id="KW-0472">Membrane</keyword>
<dbReference type="Gene3D" id="2.10.109.10">
    <property type="entry name" value="Umud Fragment, subunit A"/>
    <property type="match status" value="1"/>
</dbReference>
<evidence type="ECO:0000259" key="6">
    <source>
        <dbReference type="Pfam" id="PF10502"/>
    </source>
</evidence>
<name>A0A256IQM2_9EURY</name>
<evidence type="ECO:0000256" key="3">
    <source>
        <dbReference type="ARBA" id="ARBA00022989"/>
    </source>
</evidence>
<evidence type="ECO:0000313" key="8">
    <source>
        <dbReference type="Proteomes" id="UP000216308"/>
    </source>
</evidence>
<dbReference type="InterPro" id="IPR019533">
    <property type="entry name" value="Peptidase_S26"/>
</dbReference>
<keyword evidence="8" id="KW-1185">Reference proteome</keyword>
<evidence type="ECO:0000256" key="4">
    <source>
        <dbReference type="ARBA" id="ARBA00023136"/>
    </source>
</evidence>
<dbReference type="EMBL" id="NHPJ01000018">
    <property type="protein sequence ID" value="OYR58815.1"/>
    <property type="molecule type" value="Genomic_DNA"/>
</dbReference>